<sequence>MRADQAAKKWENLKKKYKDLKYPPVGHGIQTAEVTSSPWQWFHLMNEAMEGRLAGSAPVLAAISCSTDDEDMFAMPIRKIRKVEEKSEILEFLADAAQEAIVTDEKDGLVMENRLIEMDSEKLALERERVGIERAGLEAERAGLERERVGLDREQAILDRERAALEREKAALERESAVIERQRAQLEKARSALDRDRAALERDRGALERDRAELQRDLAALKSGSVEEQSSTAPTGLDMDSGNRRERFLVLFEQLIKKL</sequence>
<protein>
    <submittedName>
        <fullName evidence="2">Zgc:171459</fullName>
    </submittedName>
</protein>
<dbReference type="Proteomes" id="UP000261540">
    <property type="component" value="Unplaced"/>
</dbReference>
<dbReference type="AlphaFoldDB" id="A0A3B3RRG2"/>
<feature type="region of interest" description="Disordered" evidence="1">
    <location>
        <begin position="221"/>
        <end position="240"/>
    </location>
</feature>
<name>A0A3B3RRG2_9TELE</name>
<evidence type="ECO:0000256" key="1">
    <source>
        <dbReference type="SAM" id="MobiDB-lite"/>
    </source>
</evidence>
<organism evidence="2 3">
    <name type="scientific">Paramormyrops kingsleyae</name>
    <dbReference type="NCBI Taxonomy" id="1676925"/>
    <lineage>
        <taxon>Eukaryota</taxon>
        <taxon>Metazoa</taxon>
        <taxon>Chordata</taxon>
        <taxon>Craniata</taxon>
        <taxon>Vertebrata</taxon>
        <taxon>Euteleostomi</taxon>
        <taxon>Actinopterygii</taxon>
        <taxon>Neopterygii</taxon>
        <taxon>Teleostei</taxon>
        <taxon>Osteoglossocephala</taxon>
        <taxon>Osteoglossomorpha</taxon>
        <taxon>Osteoglossiformes</taxon>
        <taxon>Mormyridae</taxon>
        <taxon>Paramormyrops</taxon>
    </lineage>
</organism>
<evidence type="ECO:0000313" key="3">
    <source>
        <dbReference type="Proteomes" id="UP000261540"/>
    </source>
</evidence>
<dbReference type="STRING" id="1676925.ENSPKIP00000020410"/>
<dbReference type="PANTHER" id="PTHR38709">
    <property type="entry name" value="SI:CH73-193C12.2-RELATED"/>
    <property type="match status" value="1"/>
</dbReference>
<accession>A0A3B3RRG2</accession>
<dbReference type="Ensembl" id="ENSPKIT00000001027.1">
    <property type="protein sequence ID" value="ENSPKIP00000020410.1"/>
    <property type="gene ID" value="ENSPKIG00000005205.1"/>
</dbReference>
<keyword evidence="3" id="KW-1185">Reference proteome</keyword>
<proteinExistence type="predicted"/>
<reference evidence="2" key="2">
    <citation type="submission" date="2025-09" db="UniProtKB">
        <authorList>
            <consortium name="Ensembl"/>
        </authorList>
    </citation>
    <scope>IDENTIFICATION</scope>
</reference>
<dbReference type="GeneTree" id="ENSGT00640000091774"/>
<dbReference type="GO" id="GO:0005856">
    <property type="term" value="C:cytoskeleton"/>
    <property type="evidence" value="ECO:0007669"/>
    <property type="project" value="TreeGrafter"/>
</dbReference>
<dbReference type="PANTHER" id="PTHR38709:SF1">
    <property type="entry name" value="DREBRIN"/>
    <property type="match status" value="1"/>
</dbReference>
<evidence type="ECO:0000313" key="2">
    <source>
        <dbReference type="Ensembl" id="ENSPKIP00000020410.1"/>
    </source>
</evidence>
<reference evidence="2" key="1">
    <citation type="submission" date="2025-08" db="UniProtKB">
        <authorList>
            <consortium name="Ensembl"/>
        </authorList>
    </citation>
    <scope>IDENTIFICATION</scope>
</reference>